<dbReference type="EMBL" id="SOAX01000006">
    <property type="protein sequence ID" value="TDT38609.1"/>
    <property type="molecule type" value="Genomic_DNA"/>
</dbReference>
<keyword evidence="3" id="KW-1185">Reference proteome</keyword>
<name>A0A4R7JPB9_9GAMM</name>
<dbReference type="AlphaFoldDB" id="A0A4R7JPB9"/>
<keyword evidence="1" id="KW-0732">Signal</keyword>
<dbReference type="Pfam" id="PF19577">
    <property type="entry name" value="DcaP"/>
    <property type="match status" value="1"/>
</dbReference>
<accession>A0A4R7JPB9</accession>
<evidence type="ECO:0000256" key="1">
    <source>
        <dbReference type="SAM" id="SignalP"/>
    </source>
</evidence>
<comment type="caution">
    <text evidence="2">The sequence shown here is derived from an EMBL/GenBank/DDBJ whole genome shotgun (WGS) entry which is preliminary data.</text>
</comment>
<protein>
    <submittedName>
        <fullName evidence="2">Porin-like protein</fullName>
    </submittedName>
</protein>
<proteinExistence type="predicted"/>
<dbReference type="SUPFAM" id="SSF56935">
    <property type="entry name" value="Porins"/>
    <property type="match status" value="1"/>
</dbReference>
<dbReference type="InterPro" id="IPR045748">
    <property type="entry name" value="DcaP"/>
</dbReference>
<organism evidence="2 3">
    <name type="scientific">Halospina denitrificans</name>
    <dbReference type="NCBI Taxonomy" id="332522"/>
    <lineage>
        <taxon>Bacteria</taxon>
        <taxon>Pseudomonadati</taxon>
        <taxon>Pseudomonadota</taxon>
        <taxon>Gammaproteobacteria</taxon>
        <taxon>Halospina</taxon>
    </lineage>
</organism>
<gene>
    <name evidence="2" type="ORF">DES49_2592</name>
</gene>
<evidence type="ECO:0000313" key="3">
    <source>
        <dbReference type="Proteomes" id="UP000295830"/>
    </source>
</evidence>
<reference evidence="2 3" key="1">
    <citation type="submission" date="2019-03" db="EMBL/GenBank/DDBJ databases">
        <title>Genomic Encyclopedia of Type Strains, Phase IV (KMG-IV): sequencing the most valuable type-strain genomes for metagenomic binning, comparative biology and taxonomic classification.</title>
        <authorList>
            <person name="Goeker M."/>
        </authorList>
    </citation>
    <scope>NUCLEOTIDE SEQUENCE [LARGE SCALE GENOMIC DNA]</scope>
    <source>
        <strain evidence="2 3">DSM 15505</strain>
    </source>
</reference>
<feature type="chain" id="PRO_5020336223" evidence="1">
    <location>
        <begin position="24"/>
        <end position="410"/>
    </location>
</feature>
<dbReference type="Proteomes" id="UP000295830">
    <property type="component" value="Unassembled WGS sequence"/>
</dbReference>
<dbReference type="RefSeq" id="WP_243865044.1">
    <property type="nucleotide sequence ID" value="NZ_SOAX01000006.1"/>
</dbReference>
<sequence>MNKKMSITALALAVGAGAGAAQAQSLEERVSALENTPMANTNFAVGGFVKADSHLTQATDGDSSATQEFLIPSLIPTGGDNSSVNYNNNAKQSRIFFKTTSDTEMGDVGTYIEIDFRGAGGDERVSSSYGVRLRHAFMTFQDFTIGQTWSTFFNVGTLPENLDFVGPVGTIFERQAQIRYSPGNWDFALENPQSTFYNSSDAITRSEADATVDDLGGTASYDSNRMPDLVARYNVPVDAGSLSIAAMGREIAYKNGFVNPDGDTRESAYGYGVSLAAKMPVGDNGSDIRAQLNGGNAMGRYLSLNGFRAAQIEDNGDIELIDQMGGFVSYRHIWSPQWRSNLTLSHSTADNPDSVAGGAAKSYSSTHANLIYSPISNLDLGGEIIWGDKELENGSNGELHRLQFTAKLGF</sequence>
<evidence type="ECO:0000313" key="2">
    <source>
        <dbReference type="EMBL" id="TDT38609.1"/>
    </source>
</evidence>
<feature type="signal peptide" evidence="1">
    <location>
        <begin position="1"/>
        <end position="23"/>
    </location>
</feature>